<dbReference type="Proteomes" id="UP000663848">
    <property type="component" value="Unassembled WGS sequence"/>
</dbReference>
<accession>A0A822F657</accession>
<proteinExistence type="predicted"/>
<name>A0A822F657_9BILA</name>
<gene>
    <name evidence="2" type="ORF">QYT958_LOCUS46131</name>
</gene>
<comment type="caution">
    <text evidence="2">The sequence shown here is derived from an EMBL/GenBank/DDBJ whole genome shotgun (WGS) entry which is preliminary data.</text>
</comment>
<reference evidence="2" key="1">
    <citation type="submission" date="2021-02" db="EMBL/GenBank/DDBJ databases">
        <authorList>
            <person name="Nowell W R."/>
        </authorList>
    </citation>
    <scope>NUCLEOTIDE SEQUENCE</scope>
</reference>
<protein>
    <submittedName>
        <fullName evidence="2">Uncharacterized protein</fullName>
    </submittedName>
</protein>
<evidence type="ECO:0000256" key="1">
    <source>
        <dbReference type="SAM" id="MobiDB-lite"/>
    </source>
</evidence>
<feature type="region of interest" description="Disordered" evidence="1">
    <location>
        <begin position="30"/>
        <end position="51"/>
    </location>
</feature>
<dbReference type="AlphaFoldDB" id="A0A822F657"/>
<feature type="non-terminal residue" evidence="2">
    <location>
        <position position="51"/>
    </location>
</feature>
<sequence length="51" mass="5609">TRPIDIQFGDVQWNDSVPIAVSPSDSSILAESLDDQKSPSVIHTNDDEQQI</sequence>
<evidence type="ECO:0000313" key="3">
    <source>
        <dbReference type="Proteomes" id="UP000663848"/>
    </source>
</evidence>
<evidence type="ECO:0000313" key="2">
    <source>
        <dbReference type="EMBL" id="CAF5122227.1"/>
    </source>
</evidence>
<dbReference type="EMBL" id="CAJOBR010080520">
    <property type="protein sequence ID" value="CAF5122227.1"/>
    <property type="molecule type" value="Genomic_DNA"/>
</dbReference>
<feature type="non-terminal residue" evidence="2">
    <location>
        <position position="1"/>
    </location>
</feature>
<organism evidence="2 3">
    <name type="scientific">Rotaria socialis</name>
    <dbReference type="NCBI Taxonomy" id="392032"/>
    <lineage>
        <taxon>Eukaryota</taxon>
        <taxon>Metazoa</taxon>
        <taxon>Spiralia</taxon>
        <taxon>Gnathifera</taxon>
        <taxon>Rotifera</taxon>
        <taxon>Eurotatoria</taxon>
        <taxon>Bdelloidea</taxon>
        <taxon>Philodinida</taxon>
        <taxon>Philodinidae</taxon>
        <taxon>Rotaria</taxon>
    </lineage>
</organism>